<dbReference type="Proteomes" id="UP000829116">
    <property type="component" value="Chromosome"/>
</dbReference>
<reference evidence="1" key="1">
    <citation type="submission" date="2022-03" db="EMBL/GenBank/DDBJ databases">
        <title>ESBL-producing Moellerella wisconsensis and Escherichia marmotae isolated from wild game meat.</title>
        <authorList>
            <person name="Biggel M."/>
        </authorList>
    </citation>
    <scope>NUCLEOTIDE SEQUENCE</scope>
    <source>
        <strain evidence="1">W51</strain>
    </source>
</reference>
<dbReference type="RefSeq" id="WP_047256423.1">
    <property type="nucleotide sequence ID" value="NZ_CAWMFK010000015.1"/>
</dbReference>
<keyword evidence="1" id="KW-0238">DNA-binding</keyword>
<dbReference type="InterPro" id="IPR051675">
    <property type="entry name" value="Endo/Exo/Phosphatase_dom_1"/>
</dbReference>
<evidence type="ECO:0000313" key="2">
    <source>
        <dbReference type="Proteomes" id="UP000829116"/>
    </source>
</evidence>
<gene>
    <name evidence="1" type="ORF">MNY72_13025</name>
</gene>
<dbReference type="Pfam" id="PF12836">
    <property type="entry name" value="HHH_3"/>
    <property type="match status" value="1"/>
</dbReference>
<dbReference type="GO" id="GO:0015627">
    <property type="term" value="C:type II protein secretion system complex"/>
    <property type="evidence" value="ECO:0007669"/>
    <property type="project" value="TreeGrafter"/>
</dbReference>
<protein>
    <submittedName>
        <fullName evidence="1">ComEA family DNA-binding protein</fullName>
    </submittedName>
</protein>
<dbReference type="AlphaFoldDB" id="A0A9Q8Q153"/>
<dbReference type="EMBL" id="CP093245">
    <property type="protein sequence ID" value="UNH30251.1"/>
    <property type="molecule type" value="Genomic_DNA"/>
</dbReference>
<dbReference type="GO" id="GO:0015628">
    <property type="term" value="P:protein secretion by the type II secretion system"/>
    <property type="evidence" value="ECO:0007669"/>
    <property type="project" value="TreeGrafter"/>
</dbReference>
<dbReference type="SUPFAM" id="SSF47781">
    <property type="entry name" value="RuvA domain 2-like"/>
    <property type="match status" value="1"/>
</dbReference>
<sequence length="134" mass="14712">MLWNNQRKLGTALIFITSLLSVVPTLVLADKAKADTSSELVGKLISKSKPDKRESDTLTKEPAVVSTTSNDLVNINKADADELALKLSGIGVRKAQAIIDYREKFGDFKSIENLQEVNGIGPLFIENNRDKLKL</sequence>
<evidence type="ECO:0000313" key="1">
    <source>
        <dbReference type="EMBL" id="UNH30251.1"/>
    </source>
</evidence>
<dbReference type="InterPro" id="IPR004509">
    <property type="entry name" value="Competence_ComEA_HhH"/>
</dbReference>
<proteinExistence type="predicted"/>
<dbReference type="GeneID" id="79718185"/>
<dbReference type="PANTHER" id="PTHR21180:SF32">
    <property type="entry name" value="ENDONUCLEASE_EXONUCLEASE_PHOSPHATASE FAMILY DOMAIN-CONTAINING PROTEIN 1"/>
    <property type="match status" value="1"/>
</dbReference>
<dbReference type="PANTHER" id="PTHR21180">
    <property type="entry name" value="ENDONUCLEASE/EXONUCLEASE/PHOSPHATASE FAMILY DOMAIN-CONTAINING PROTEIN 1"/>
    <property type="match status" value="1"/>
</dbReference>
<dbReference type="GO" id="GO:0003677">
    <property type="term" value="F:DNA binding"/>
    <property type="evidence" value="ECO:0007669"/>
    <property type="project" value="UniProtKB-KW"/>
</dbReference>
<accession>A0A9Q8Q153</accession>
<dbReference type="NCBIfam" id="TIGR00426">
    <property type="entry name" value="competence protein ComEA helix-hairpin-helix repeat region"/>
    <property type="match status" value="1"/>
</dbReference>
<dbReference type="InterPro" id="IPR010994">
    <property type="entry name" value="RuvA_2-like"/>
</dbReference>
<name>A0A9Q8Q153_9GAMM</name>
<organism evidence="1 2">
    <name type="scientific">Moellerella wisconsensis</name>
    <dbReference type="NCBI Taxonomy" id="158849"/>
    <lineage>
        <taxon>Bacteria</taxon>
        <taxon>Pseudomonadati</taxon>
        <taxon>Pseudomonadota</taxon>
        <taxon>Gammaproteobacteria</taxon>
        <taxon>Enterobacterales</taxon>
        <taxon>Morganellaceae</taxon>
        <taxon>Moellerella</taxon>
    </lineage>
</organism>
<dbReference type="Gene3D" id="1.10.150.280">
    <property type="entry name" value="AF1531-like domain"/>
    <property type="match status" value="1"/>
</dbReference>